<dbReference type="EC" id="7.-.-.-" evidence="8"/>
<dbReference type="InterPro" id="IPR026902">
    <property type="entry name" value="RnfC_N"/>
</dbReference>
<dbReference type="SUPFAM" id="SSF142019">
    <property type="entry name" value="Nqo1 FMN-binding domain-like"/>
    <property type="match status" value="1"/>
</dbReference>
<keyword evidence="8" id="KW-0997">Cell inner membrane</keyword>
<dbReference type="AlphaFoldDB" id="A0A5J6ZAG9"/>
<dbReference type="Gene3D" id="3.40.50.11540">
    <property type="entry name" value="NADH-ubiquinone oxidoreductase 51kDa subunit"/>
    <property type="match status" value="1"/>
</dbReference>
<keyword evidence="8" id="KW-0472">Membrane</keyword>
<evidence type="ECO:0000313" key="11">
    <source>
        <dbReference type="Proteomes" id="UP000326914"/>
    </source>
</evidence>
<dbReference type="PANTHER" id="PTHR43034:SF2">
    <property type="entry name" value="ION-TRANSLOCATING OXIDOREDUCTASE COMPLEX SUBUNIT C"/>
    <property type="match status" value="1"/>
</dbReference>
<dbReference type="InterPro" id="IPR010208">
    <property type="entry name" value="Ion_transpt_RnfC/RsxC"/>
</dbReference>
<feature type="binding site" evidence="8">
    <location>
        <position position="374"/>
    </location>
    <ligand>
        <name>[4Fe-4S] cluster</name>
        <dbReference type="ChEBI" id="CHEBI:49883"/>
        <label>1</label>
    </ligand>
</feature>
<dbReference type="PANTHER" id="PTHR43034">
    <property type="entry name" value="ION-TRANSLOCATING OXIDOREDUCTASE COMPLEX SUBUNIT C"/>
    <property type="match status" value="1"/>
</dbReference>
<feature type="binding site" evidence="8">
    <location>
        <position position="410"/>
    </location>
    <ligand>
        <name>[4Fe-4S] cluster</name>
        <dbReference type="ChEBI" id="CHEBI:49883"/>
        <label>2</label>
    </ligand>
</feature>
<dbReference type="Pfam" id="PF13375">
    <property type="entry name" value="RnfC_N"/>
    <property type="match status" value="1"/>
</dbReference>
<evidence type="ECO:0000256" key="5">
    <source>
        <dbReference type="ARBA" id="ARBA00022982"/>
    </source>
</evidence>
<keyword evidence="7 8" id="KW-0411">Iron-sulfur</keyword>
<keyword evidence="4 8" id="KW-0677">Repeat</keyword>
<dbReference type="PROSITE" id="PS00198">
    <property type="entry name" value="4FE4S_FER_1"/>
    <property type="match status" value="2"/>
</dbReference>
<comment type="similarity">
    <text evidence="8">Belongs to the 4Fe4S bacterial-type ferredoxin family. RnfC subfamily.</text>
</comment>
<dbReference type="Gene3D" id="3.30.70.20">
    <property type="match status" value="1"/>
</dbReference>
<keyword evidence="5 8" id="KW-0249">Electron transport</keyword>
<dbReference type="GO" id="GO:0022900">
    <property type="term" value="P:electron transport chain"/>
    <property type="evidence" value="ECO:0007669"/>
    <property type="project" value="UniProtKB-UniRule"/>
</dbReference>
<dbReference type="InterPro" id="IPR037225">
    <property type="entry name" value="Nuo51_FMN-bd_sf"/>
</dbReference>
<evidence type="ECO:0000256" key="8">
    <source>
        <dbReference type="HAMAP-Rule" id="MF_00461"/>
    </source>
</evidence>
<dbReference type="GO" id="GO:0009055">
    <property type="term" value="F:electron transfer activity"/>
    <property type="evidence" value="ECO:0007669"/>
    <property type="project" value="InterPro"/>
</dbReference>
<feature type="binding site" evidence="8">
    <location>
        <position position="417"/>
    </location>
    <ligand>
        <name>[4Fe-4S] cluster</name>
        <dbReference type="ChEBI" id="CHEBI:49883"/>
        <label>1</label>
    </ligand>
</feature>
<dbReference type="SUPFAM" id="SSF46548">
    <property type="entry name" value="alpha-helical ferredoxin"/>
    <property type="match status" value="1"/>
</dbReference>
<dbReference type="NCBIfam" id="NF003454">
    <property type="entry name" value="PRK05035.1"/>
    <property type="match status" value="1"/>
</dbReference>
<comment type="subcellular location">
    <subcellularLocation>
        <location evidence="8">Cell inner membrane</location>
        <topology evidence="8">Peripheral membrane protein</topology>
    </subcellularLocation>
</comment>
<dbReference type="PROSITE" id="PS51379">
    <property type="entry name" value="4FE4S_FER_2"/>
    <property type="match status" value="2"/>
</dbReference>
<name>A0A5J6ZAG9_9GAMM</name>
<dbReference type="EMBL" id="CP042426">
    <property type="protein sequence ID" value="QFQ32374.1"/>
    <property type="molecule type" value="Genomic_DNA"/>
</dbReference>
<dbReference type="HAMAP" id="MF_00461">
    <property type="entry name" value="RsxC_RnfC"/>
    <property type="match status" value="1"/>
</dbReference>
<gene>
    <name evidence="10" type="primary">rsxC</name>
    <name evidence="8" type="synonym">rnfC</name>
    <name evidence="10" type="ORF">FQV32_00795</name>
</gene>
<dbReference type="Pfam" id="PF12838">
    <property type="entry name" value="Fer4_7"/>
    <property type="match status" value="1"/>
</dbReference>
<sequence length="517" mass="60173">MKKKYDFSGGLTCLPIKEEPNQYIINHIPNPKEFIIYLKYNTLKKSMLRVKINQKVLCGQPLTFGDYSSVPIHSPTSGMIKNIEFNSGSLSFNKANIKITILSDYLDQWIRLKKINHYKLYSAQYLIKIIYQLGVVGLGGANFSSSKKLMLSIKKVHTLVVNAVESDPLITSDYCLINNYLNEILIGCEIISWISKAKNILIVIQEDKIELISKIQLLIKNKKLFKICILKKKYPGGSSKIIIKSLTGKEIPFGKHSIDIGYLIFNVATVYAIKRAIMNGEPLIQRIVSLYDYKNNLSKNFLIRIGTPINFFLNYLKIENHLDYMIYIGGIFMNNCLINLNYSILKDVNCIAIKKYKRKTKKIINYSCINCGYCVQVCPVDLLPQKLYLYAKNNNHEKTKKSYIMDCIECKACEKVCPSNIPLVKYFKYEKIIQKKINAEVQKKKFFFSRFQLREERLSKQKKIFYENKNYFSTMKLTKPNIFKKTLKKELMSKELTEKDIRKEILRSSIKRVQYKK</sequence>
<evidence type="ECO:0000259" key="9">
    <source>
        <dbReference type="PROSITE" id="PS51379"/>
    </source>
</evidence>
<keyword evidence="8" id="KW-1003">Cell membrane</keyword>
<keyword evidence="3 8" id="KW-0479">Metal-binding</keyword>
<reference evidence="10 11" key="1">
    <citation type="submission" date="2019-07" db="EMBL/GenBank/DDBJ databases">
        <title>Buchnera limit thermal tolerance of host aphids.</title>
        <authorList>
            <person name="Zhang B."/>
            <person name="Moran N."/>
        </authorList>
    </citation>
    <scope>NUCLEOTIDE SEQUENCE [LARGE SCALE GENOMIC DNA]</scope>
    <source>
        <strain evidence="10 11">Ago-UT1</strain>
    </source>
</reference>
<dbReference type="InterPro" id="IPR017900">
    <property type="entry name" value="4Fe4S_Fe_S_CS"/>
</dbReference>
<dbReference type="GO" id="GO:0051539">
    <property type="term" value="F:4 iron, 4 sulfur cluster binding"/>
    <property type="evidence" value="ECO:0007669"/>
    <property type="project" value="UniProtKB-KW"/>
</dbReference>
<feature type="binding site" evidence="8">
    <location>
        <position position="378"/>
    </location>
    <ligand>
        <name>[4Fe-4S] cluster</name>
        <dbReference type="ChEBI" id="CHEBI:49883"/>
        <label>2</label>
    </ligand>
</feature>
<keyword evidence="2 8" id="KW-0004">4Fe-4S</keyword>
<evidence type="ECO:0000256" key="1">
    <source>
        <dbReference type="ARBA" id="ARBA00022448"/>
    </source>
</evidence>
<protein>
    <recommendedName>
        <fullName evidence="8">Ion-translocating oxidoreductase complex subunit C</fullName>
        <ecNumber evidence="8">7.-.-.-</ecNumber>
    </recommendedName>
    <alternativeName>
        <fullName evidence="8">Rnf electron transport complex subunit C</fullName>
    </alternativeName>
</protein>
<comment type="function">
    <text evidence="8">Part of a membrane-bound complex that couples electron transfer with translocation of ions across the membrane.</text>
</comment>
<evidence type="ECO:0000256" key="2">
    <source>
        <dbReference type="ARBA" id="ARBA00022485"/>
    </source>
</evidence>
<evidence type="ECO:0000256" key="6">
    <source>
        <dbReference type="ARBA" id="ARBA00023004"/>
    </source>
</evidence>
<accession>A0A5J6ZAG9</accession>
<keyword evidence="1 8" id="KW-0813">Transport</keyword>
<proteinExistence type="inferred from homology"/>
<comment type="cofactor">
    <cofactor evidence="8">
        <name>[4Fe-4S] cluster</name>
        <dbReference type="ChEBI" id="CHEBI:49883"/>
    </cofactor>
    <text evidence="8">Binds 2 [4Fe-4S] clusters per subunit.</text>
</comment>
<dbReference type="Pfam" id="PF01512">
    <property type="entry name" value="Complex1_51K"/>
    <property type="match status" value="1"/>
</dbReference>
<feature type="domain" description="4Fe-4S ferredoxin-type" evidence="9">
    <location>
        <begin position="360"/>
        <end position="388"/>
    </location>
</feature>
<dbReference type="InterPro" id="IPR011538">
    <property type="entry name" value="Nuo51_FMN-bd"/>
</dbReference>
<organism evidence="10 11">
    <name type="scientific">Buchnera aphidicola</name>
    <name type="common">Aphis gossypii</name>
    <dbReference type="NCBI Taxonomy" id="98785"/>
    <lineage>
        <taxon>Bacteria</taxon>
        <taxon>Pseudomonadati</taxon>
        <taxon>Pseudomonadota</taxon>
        <taxon>Gammaproteobacteria</taxon>
        <taxon>Enterobacterales</taxon>
        <taxon>Erwiniaceae</taxon>
        <taxon>Buchnera</taxon>
    </lineage>
</organism>
<keyword evidence="8" id="KW-1278">Translocase</keyword>
<dbReference type="NCBIfam" id="TIGR01945">
    <property type="entry name" value="rnfC"/>
    <property type="match status" value="1"/>
</dbReference>
<feature type="binding site" evidence="8">
    <location>
        <position position="407"/>
    </location>
    <ligand>
        <name>[4Fe-4S] cluster</name>
        <dbReference type="ChEBI" id="CHEBI:49883"/>
        <label>2</label>
    </ligand>
</feature>
<evidence type="ECO:0000256" key="3">
    <source>
        <dbReference type="ARBA" id="ARBA00022723"/>
    </source>
</evidence>
<feature type="binding site" evidence="8">
    <location>
        <position position="413"/>
    </location>
    <ligand>
        <name>[4Fe-4S] cluster</name>
        <dbReference type="ChEBI" id="CHEBI:49883"/>
        <label>2</label>
    </ligand>
</feature>
<dbReference type="GO" id="GO:0005886">
    <property type="term" value="C:plasma membrane"/>
    <property type="evidence" value="ECO:0007669"/>
    <property type="project" value="UniProtKB-SubCell"/>
</dbReference>
<evidence type="ECO:0000256" key="7">
    <source>
        <dbReference type="ARBA" id="ARBA00023014"/>
    </source>
</evidence>
<feature type="domain" description="4Fe-4S ferredoxin-type" evidence="9">
    <location>
        <begin position="399"/>
        <end position="427"/>
    </location>
</feature>
<evidence type="ECO:0000313" key="10">
    <source>
        <dbReference type="EMBL" id="QFQ32374.1"/>
    </source>
</evidence>
<dbReference type="OrthoDB" id="9767754at2"/>
<dbReference type="InterPro" id="IPR017896">
    <property type="entry name" value="4Fe4S_Fe-S-bd"/>
</dbReference>
<feature type="binding site" evidence="8">
    <location>
        <position position="371"/>
    </location>
    <ligand>
        <name>[4Fe-4S] cluster</name>
        <dbReference type="ChEBI" id="CHEBI:49883"/>
        <label>1</label>
    </ligand>
</feature>
<evidence type="ECO:0000256" key="4">
    <source>
        <dbReference type="ARBA" id="ARBA00022737"/>
    </source>
</evidence>
<dbReference type="Proteomes" id="UP000326914">
    <property type="component" value="Chromosome"/>
</dbReference>
<comment type="subunit">
    <text evidence="8">The complex is composed of six subunits: RnfA, RnfB, RnfC, RnfD, RnfE and RnfG.</text>
</comment>
<dbReference type="GO" id="GO:0046872">
    <property type="term" value="F:metal ion binding"/>
    <property type="evidence" value="ECO:0007669"/>
    <property type="project" value="UniProtKB-KW"/>
</dbReference>
<keyword evidence="6 8" id="KW-0408">Iron</keyword>
<feature type="binding site" evidence="8">
    <location>
        <position position="368"/>
    </location>
    <ligand>
        <name>[4Fe-4S] cluster</name>
        <dbReference type="ChEBI" id="CHEBI:49883"/>
        <label>1</label>
    </ligand>
</feature>